<feature type="transmembrane region" description="Helical" evidence="1">
    <location>
        <begin position="57"/>
        <end position="77"/>
    </location>
</feature>
<dbReference type="AlphaFoldDB" id="A0A8J2I8W0"/>
<keyword evidence="1" id="KW-0812">Transmembrane</keyword>
<comment type="caution">
    <text evidence="2">The sequence shown here is derived from an EMBL/GenBank/DDBJ whole genome shotgun (WGS) entry which is preliminary data.</text>
</comment>
<dbReference type="PANTHER" id="PTHR35043:SF8">
    <property type="entry name" value="DUF4220 DOMAIN-CONTAINING PROTEIN"/>
    <property type="match status" value="1"/>
</dbReference>
<dbReference type="RefSeq" id="XP_043173565.1">
    <property type="nucleotide sequence ID" value="XM_043317630.1"/>
</dbReference>
<name>A0A8J2I8W0_9PLEO</name>
<feature type="transmembrane region" description="Helical" evidence="1">
    <location>
        <begin position="151"/>
        <end position="169"/>
    </location>
</feature>
<reference evidence="2" key="1">
    <citation type="submission" date="2021-05" db="EMBL/GenBank/DDBJ databases">
        <authorList>
            <person name="Stam R."/>
        </authorList>
    </citation>
    <scope>NUCLEOTIDE SEQUENCE</scope>
    <source>
        <strain evidence="2">CS162</strain>
    </source>
</reference>
<accession>A0A8J2I8W0</accession>
<evidence type="ECO:0000256" key="1">
    <source>
        <dbReference type="SAM" id="Phobius"/>
    </source>
</evidence>
<dbReference type="Proteomes" id="UP000676310">
    <property type="component" value="Unassembled WGS sequence"/>
</dbReference>
<feature type="transmembrane region" description="Helical" evidence="1">
    <location>
        <begin position="21"/>
        <end position="37"/>
    </location>
</feature>
<evidence type="ECO:0000313" key="2">
    <source>
        <dbReference type="EMBL" id="CAG5182105.1"/>
    </source>
</evidence>
<keyword evidence="1" id="KW-0472">Membrane</keyword>
<feature type="transmembrane region" description="Helical" evidence="1">
    <location>
        <begin position="328"/>
        <end position="348"/>
    </location>
</feature>
<keyword evidence="3" id="KW-1185">Reference proteome</keyword>
<protein>
    <submittedName>
        <fullName evidence="2">Uncharacterized protein</fullName>
    </submittedName>
</protein>
<organism evidence="2 3">
    <name type="scientific">Alternaria atra</name>
    <dbReference type="NCBI Taxonomy" id="119953"/>
    <lineage>
        <taxon>Eukaryota</taxon>
        <taxon>Fungi</taxon>
        <taxon>Dikarya</taxon>
        <taxon>Ascomycota</taxon>
        <taxon>Pezizomycotina</taxon>
        <taxon>Dothideomycetes</taxon>
        <taxon>Pleosporomycetidae</taxon>
        <taxon>Pleosporales</taxon>
        <taxon>Pleosporineae</taxon>
        <taxon>Pleosporaceae</taxon>
        <taxon>Alternaria</taxon>
        <taxon>Alternaria sect. Ulocladioides</taxon>
    </lineage>
</organism>
<keyword evidence="1" id="KW-1133">Transmembrane helix</keyword>
<dbReference type="PANTHER" id="PTHR35043">
    <property type="entry name" value="TRANSCRIPTION FACTOR DOMAIN-CONTAINING PROTEIN"/>
    <property type="match status" value="1"/>
</dbReference>
<proteinExistence type="predicted"/>
<dbReference type="EMBL" id="CAJRGZ010000027">
    <property type="protein sequence ID" value="CAG5182105.1"/>
    <property type="molecule type" value="Genomic_DNA"/>
</dbReference>
<sequence>MNSTLVHGWVASPNERGTIDIIWSCVITVFLCGWSVLFLNVPDKHDFWSYMSTKSSWVAFTIFFPEILASFAQVQYLSARHSVSKFRELGYRDWSMTHAFFADMGGIVLDPPDYPPFPVSAHQVHYLVEHGFIDFPRIHRNTIQDKNKADAFVRVLISIQILWFGLQCIGRAIQHLNVSMLEIDVIAIVLCTFPTFYFWFHKPLDVDTTVTLYLGGSLQLRDVLALAGKAAERPFKLTPLDFINPPPDRYQILDPIMWGFEHLFRLGTDSKYVPITRFKNTSRMNPGKVTISEAIVSTVISLTFILIHLVVWNFSFPTPLERDLSRSACLLLIGCGFSFGNLGLLMNWQLSNLCRLSKIPQVDTVTQFLYQIHPFFQYTLTVTHFGAYGIARLFIIVEGFASLRALPASSFRNVEWVDLIPYI</sequence>
<feature type="transmembrane region" description="Helical" evidence="1">
    <location>
        <begin position="181"/>
        <end position="200"/>
    </location>
</feature>
<dbReference type="GeneID" id="67022276"/>
<feature type="transmembrane region" description="Helical" evidence="1">
    <location>
        <begin position="294"/>
        <end position="316"/>
    </location>
</feature>
<evidence type="ECO:0000313" key="3">
    <source>
        <dbReference type="Proteomes" id="UP000676310"/>
    </source>
</evidence>
<dbReference type="OrthoDB" id="9451547at2759"/>
<gene>
    <name evidence="2" type="ORF">ALTATR162_LOCUS9994</name>
</gene>